<dbReference type="InterPro" id="IPR000109">
    <property type="entry name" value="POT_fam"/>
</dbReference>
<evidence type="ECO:0000256" key="6">
    <source>
        <dbReference type="SAM" id="Phobius"/>
    </source>
</evidence>
<dbReference type="GO" id="GO:0016020">
    <property type="term" value="C:membrane"/>
    <property type="evidence" value="ECO:0007669"/>
    <property type="project" value="UniProtKB-SubCell"/>
</dbReference>
<gene>
    <name evidence="7" type="primary">ga08049</name>
    <name evidence="7" type="ORF">PR202_ga08049</name>
</gene>
<evidence type="ECO:0000313" key="7">
    <source>
        <dbReference type="EMBL" id="GJM91651.1"/>
    </source>
</evidence>
<evidence type="ECO:0000256" key="3">
    <source>
        <dbReference type="ARBA" id="ARBA00022692"/>
    </source>
</evidence>
<keyword evidence="8" id="KW-1185">Reference proteome</keyword>
<evidence type="ECO:0000313" key="8">
    <source>
        <dbReference type="Proteomes" id="UP001054889"/>
    </source>
</evidence>
<evidence type="ECO:0000256" key="2">
    <source>
        <dbReference type="ARBA" id="ARBA00005982"/>
    </source>
</evidence>
<dbReference type="SUPFAM" id="SSF103473">
    <property type="entry name" value="MFS general substrate transporter"/>
    <property type="match status" value="1"/>
</dbReference>
<feature type="transmembrane region" description="Helical" evidence="6">
    <location>
        <begin position="242"/>
        <end position="260"/>
    </location>
</feature>
<organism evidence="7 8">
    <name type="scientific">Eleusine coracana subsp. coracana</name>
    <dbReference type="NCBI Taxonomy" id="191504"/>
    <lineage>
        <taxon>Eukaryota</taxon>
        <taxon>Viridiplantae</taxon>
        <taxon>Streptophyta</taxon>
        <taxon>Embryophyta</taxon>
        <taxon>Tracheophyta</taxon>
        <taxon>Spermatophyta</taxon>
        <taxon>Magnoliopsida</taxon>
        <taxon>Liliopsida</taxon>
        <taxon>Poales</taxon>
        <taxon>Poaceae</taxon>
        <taxon>PACMAD clade</taxon>
        <taxon>Chloridoideae</taxon>
        <taxon>Cynodonteae</taxon>
        <taxon>Eleusininae</taxon>
        <taxon>Eleusine</taxon>
    </lineage>
</organism>
<dbReference type="Pfam" id="PF00854">
    <property type="entry name" value="PTR2"/>
    <property type="match status" value="1"/>
</dbReference>
<reference evidence="7" key="2">
    <citation type="submission" date="2021-12" db="EMBL/GenBank/DDBJ databases">
        <title>Resequencing data analysis of finger millet.</title>
        <authorList>
            <person name="Hatakeyama M."/>
            <person name="Aluri S."/>
            <person name="Balachadran M.T."/>
            <person name="Sivarajan S.R."/>
            <person name="Poveda L."/>
            <person name="Shimizu-Inatsugi R."/>
            <person name="Schlapbach R."/>
            <person name="Sreeman S.M."/>
            <person name="Shimizu K.K."/>
        </authorList>
    </citation>
    <scope>NUCLEOTIDE SEQUENCE</scope>
</reference>
<accession>A0AAV5BZ11</accession>
<feature type="transmembrane region" description="Helical" evidence="6">
    <location>
        <begin position="118"/>
        <end position="137"/>
    </location>
</feature>
<reference evidence="7" key="1">
    <citation type="journal article" date="2018" name="DNA Res.">
        <title>Multiple hybrid de novo genome assembly of finger millet, an orphan allotetraploid crop.</title>
        <authorList>
            <person name="Hatakeyama M."/>
            <person name="Aluri S."/>
            <person name="Balachadran M.T."/>
            <person name="Sivarajan S.R."/>
            <person name="Patrignani A."/>
            <person name="Gruter S."/>
            <person name="Poveda L."/>
            <person name="Shimizu-Inatsugi R."/>
            <person name="Baeten J."/>
            <person name="Francoijs K.J."/>
            <person name="Nataraja K.N."/>
            <person name="Reddy Y.A.N."/>
            <person name="Phadnis S."/>
            <person name="Ravikumar R.L."/>
            <person name="Schlapbach R."/>
            <person name="Sreeman S.M."/>
            <person name="Shimizu K.K."/>
        </authorList>
    </citation>
    <scope>NUCLEOTIDE SEQUENCE</scope>
</reference>
<name>A0AAV5BZ11_ELECO</name>
<dbReference type="PANTHER" id="PTHR11654">
    <property type="entry name" value="OLIGOPEPTIDE TRANSPORTER-RELATED"/>
    <property type="match status" value="1"/>
</dbReference>
<proteinExistence type="inferred from homology"/>
<sequence length="336" mass="36380">MFSQHWGRSSLAVASEEGVYPAECGADNMVSKGGEFCSAMAYYGVGTNLVSYLPKVQKQSNVTAASNIAYWQGFCYLSPLLGAFLADSYWGRYRTIVISLAIFTVGMALLTLSSLVPASIHLFMISLNAIGVAGFLASMKLYMYQRPGGSAYTRICQVIVAATRKANVDVPMDSSVLYENPGKESAIVGSRKLIHTDGLKFLDRAATITASDEVTPDRTNPWKLCTVTQVEELKILTRITPVLLTGIIFNTAEALFPLFIEQGEIMDNLIVGLSIPPASLTTFTSLCILILATMYNKVLMPMVSKITGLKGGLSEMQRIGVGMFFRYAFAGVSCIG</sequence>
<dbReference type="InterPro" id="IPR036259">
    <property type="entry name" value="MFS_trans_sf"/>
</dbReference>
<protein>
    <submittedName>
        <fullName evidence="7">Uncharacterized protein</fullName>
    </submittedName>
</protein>
<evidence type="ECO:0000256" key="5">
    <source>
        <dbReference type="ARBA" id="ARBA00023136"/>
    </source>
</evidence>
<evidence type="ECO:0000256" key="4">
    <source>
        <dbReference type="ARBA" id="ARBA00022989"/>
    </source>
</evidence>
<comment type="caution">
    <text evidence="7">The sequence shown here is derived from an EMBL/GenBank/DDBJ whole genome shotgun (WGS) entry which is preliminary data.</text>
</comment>
<comment type="similarity">
    <text evidence="2">Belongs to the major facilitator superfamily. Proton-dependent oligopeptide transporter (POT/PTR) (TC 2.A.17) family.</text>
</comment>
<dbReference type="Gene3D" id="1.20.1250.20">
    <property type="entry name" value="MFS general substrate transporter like domains"/>
    <property type="match status" value="2"/>
</dbReference>
<comment type="subcellular location">
    <subcellularLocation>
        <location evidence="1">Membrane</location>
        <topology evidence="1">Multi-pass membrane protein</topology>
    </subcellularLocation>
</comment>
<dbReference type="AlphaFoldDB" id="A0AAV5BZ11"/>
<keyword evidence="3 6" id="KW-0812">Transmembrane</keyword>
<dbReference type="EMBL" id="BQKI01000003">
    <property type="protein sequence ID" value="GJM91651.1"/>
    <property type="molecule type" value="Genomic_DNA"/>
</dbReference>
<evidence type="ECO:0000256" key="1">
    <source>
        <dbReference type="ARBA" id="ARBA00004141"/>
    </source>
</evidence>
<dbReference type="Proteomes" id="UP001054889">
    <property type="component" value="Unassembled WGS sequence"/>
</dbReference>
<keyword evidence="5 6" id="KW-0472">Membrane</keyword>
<feature type="transmembrane region" description="Helical" evidence="6">
    <location>
        <begin position="275"/>
        <end position="295"/>
    </location>
</feature>
<feature type="transmembrane region" description="Helical" evidence="6">
    <location>
        <begin position="93"/>
        <end position="112"/>
    </location>
</feature>
<keyword evidence="4 6" id="KW-1133">Transmembrane helix</keyword>
<dbReference type="GO" id="GO:0022857">
    <property type="term" value="F:transmembrane transporter activity"/>
    <property type="evidence" value="ECO:0007669"/>
    <property type="project" value="InterPro"/>
</dbReference>